<name>A0A6J3M7I2_9PEZI</name>
<evidence type="ECO:0000259" key="1">
    <source>
        <dbReference type="Pfam" id="PF13840"/>
    </source>
</evidence>
<evidence type="ECO:0000313" key="2">
    <source>
        <dbReference type="Proteomes" id="UP000504637"/>
    </source>
</evidence>
<proteinExistence type="predicted"/>
<evidence type="ECO:0000313" key="3">
    <source>
        <dbReference type="RefSeq" id="XP_033459843.1"/>
    </source>
</evidence>
<dbReference type="PANTHER" id="PTHR31131">
    <property type="entry name" value="CHROMOSOME 1, WHOLE GENOME SHOTGUN SEQUENCE"/>
    <property type="match status" value="1"/>
</dbReference>
<dbReference type="Proteomes" id="UP000504637">
    <property type="component" value="Unplaced"/>
</dbReference>
<dbReference type="InterPro" id="IPR051719">
    <property type="entry name" value="CASTOR_mTORC1"/>
</dbReference>
<dbReference type="Gene3D" id="3.30.2130.10">
    <property type="entry name" value="VC0802-like"/>
    <property type="match status" value="2"/>
</dbReference>
<feature type="domain" description="CASTOR ACT" evidence="1">
    <location>
        <begin position="113"/>
        <end position="174"/>
    </location>
</feature>
<protein>
    <recommendedName>
        <fullName evidence="1">CASTOR ACT domain-containing protein</fullName>
    </recommendedName>
</protein>
<dbReference type="RefSeq" id="XP_033459843.1">
    <property type="nucleotide sequence ID" value="XM_033599702.1"/>
</dbReference>
<dbReference type="OrthoDB" id="58529at2759"/>
<dbReference type="Pfam" id="PF13840">
    <property type="entry name" value="ACT_7"/>
    <property type="match status" value="1"/>
</dbReference>
<reference evidence="3" key="2">
    <citation type="submission" date="2020-04" db="EMBL/GenBank/DDBJ databases">
        <authorList>
            <consortium name="NCBI Genome Project"/>
        </authorList>
    </citation>
    <scope>NUCLEOTIDE SEQUENCE</scope>
    <source>
        <strain evidence="3">CBS 342.82</strain>
    </source>
</reference>
<dbReference type="InterPro" id="IPR027795">
    <property type="entry name" value="CASTOR_ACT_dom"/>
</dbReference>
<reference evidence="3" key="1">
    <citation type="submission" date="2020-01" db="EMBL/GenBank/DDBJ databases">
        <authorList>
            <consortium name="DOE Joint Genome Institute"/>
            <person name="Haridas S."/>
            <person name="Albert R."/>
            <person name="Binder M."/>
            <person name="Bloem J."/>
            <person name="Labutti K."/>
            <person name="Salamov A."/>
            <person name="Andreopoulos B."/>
            <person name="Baker S.E."/>
            <person name="Barry K."/>
            <person name="Bills G."/>
            <person name="Bluhm B.H."/>
            <person name="Cannon C."/>
            <person name="Castanera R."/>
            <person name="Culley D.E."/>
            <person name="Daum C."/>
            <person name="Ezra D."/>
            <person name="Gonzalez J.B."/>
            <person name="Henrissat B."/>
            <person name="Kuo A."/>
            <person name="Liang C."/>
            <person name="Lipzen A."/>
            <person name="Lutzoni F."/>
            <person name="Magnuson J."/>
            <person name="Mondo S."/>
            <person name="Nolan M."/>
            <person name="Ohm R."/>
            <person name="Pangilinan J."/>
            <person name="Park H.-J."/>
            <person name="Ramirez L."/>
            <person name="Alfaro M."/>
            <person name="Sun H."/>
            <person name="Tritt A."/>
            <person name="Yoshinaga Y."/>
            <person name="Zwiers L.-H."/>
            <person name="Turgeon B.G."/>
            <person name="Goodwin S.B."/>
            <person name="Spatafora J.W."/>
            <person name="Crous P.W."/>
            <person name="Grigoriev I.V."/>
        </authorList>
    </citation>
    <scope>NUCLEOTIDE SEQUENCE</scope>
    <source>
        <strain evidence="3">CBS 342.82</strain>
    </source>
</reference>
<organism evidence="3">
    <name type="scientific">Dissoconium aciculare CBS 342.82</name>
    <dbReference type="NCBI Taxonomy" id="1314786"/>
    <lineage>
        <taxon>Eukaryota</taxon>
        <taxon>Fungi</taxon>
        <taxon>Dikarya</taxon>
        <taxon>Ascomycota</taxon>
        <taxon>Pezizomycotina</taxon>
        <taxon>Dothideomycetes</taxon>
        <taxon>Dothideomycetidae</taxon>
        <taxon>Mycosphaerellales</taxon>
        <taxon>Dissoconiaceae</taxon>
        <taxon>Dissoconium</taxon>
    </lineage>
</organism>
<dbReference type="SUPFAM" id="SSF55021">
    <property type="entry name" value="ACT-like"/>
    <property type="match status" value="1"/>
</dbReference>
<dbReference type="AlphaFoldDB" id="A0A6J3M7I2"/>
<dbReference type="PANTHER" id="PTHR31131:SF6">
    <property type="entry name" value="CASTOR ACT DOMAIN-CONTAINING PROTEIN"/>
    <property type="match status" value="1"/>
</dbReference>
<dbReference type="GO" id="GO:0046394">
    <property type="term" value="P:carboxylic acid biosynthetic process"/>
    <property type="evidence" value="ECO:0007669"/>
    <property type="project" value="UniProtKB-ARBA"/>
</dbReference>
<sequence length="408" mass="44409">MATMNYPFPASSLLLNAQIGFLNTHLALIHIPRESFPLFVQSILHLILHNDRRDEDGHVVEPSRPWSHWHPFVNISLTPSGCSVLCPRESAQALFAPSIAQLSSDLPQVASISTEDYSAIHIGGEGLDAGQRVLDLTSPLALAGIPIFFITSYYCDYIIVPHSARARVIHALEEQGFVFEADPKDGEAGQMTNPASPLLHPHHRHGSSSSSFDFLPRGVGTPPPANADELQAKTFKTLARNNITPDVDPTLRLITCAGMKDNASYNSDAAFNTSETALRHGLVLCLTSLPPPRFLSITLNDNESTSLTLEKELLRFFPDNGEDILLGNNGQEQIPITLDLKDLPLESTGIVCGVAGRLNDGMKSRVSPETFNLSYLSTAKAGHVIVYEHELEDAMTAFRGGQATQNSD</sequence>
<reference evidence="3" key="3">
    <citation type="submission" date="2025-08" db="UniProtKB">
        <authorList>
            <consortium name="RefSeq"/>
        </authorList>
    </citation>
    <scope>IDENTIFICATION</scope>
    <source>
        <strain evidence="3">CBS 342.82</strain>
    </source>
</reference>
<accession>A0A6J3M7I2</accession>
<dbReference type="InterPro" id="IPR045865">
    <property type="entry name" value="ACT-like_dom_sf"/>
</dbReference>
<dbReference type="GO" id="GO:0006520">
    <property type="term" value="P:amino acid metabolic process"/>
    <property type="evidence" value="ECO:0007669"/>
    <property type="project" value="UniProtKB-ARBA"/>
</dbReference>
<keyword evidence="2" id="KW-1185">Reference proteome</keyword>
<gene>
    <name evidence="3" type="ORF">K489DRAFT_217182</name>
</gene>
<dbReference type="GeneID" id="54357501"/>